<dbReference type="GO" id="GO:0120147">
    <property type="term" value="F:formylglycine-generating oxidase activity"/>
    <property type="evidence" value="ECO:0007669"/>
    <property type="project" value="TreeGrafter"/>
</dbReference>
<dbReference type="RefSeq" id="WP_124867844.1">
    <property type="nucleotide sequence ID" value="NZ_RQZF01000001.1"/>
</dbReference>
<dbReference type="InterPro" id="IPR042095">
    <property type="entry name" value="SUMF_sf"/>
</dbReference>
<evidence type="ECO:0000313" key="2">
    <source>
        <dbReference type="EMBL" id="RRC96348.1"/>
    </source>
</evidence>
<dbReference type="Gene3D" id="3.90.1580.10">
    <property type="entry name" value="paralog of FGE (formylglycine-generating enzyme)"/>
    <property type="match status" value="1"/>
</dbReference>
<protein>
    <submittedName>
        <fullName evidence="2">Formylglycine-generating enzyme family protein</fullName>
    </submittedName>
</protein>
<name>A0A3P1SGR2_9ACTO</name>
<dbReference type="InterPro" id="IPR016187">
    <property type="entry name" value="CTDL_fold"/>
</dbReference>
<reference evidence="2 3" key="1">
    <citation type="submission" date="2018-11" db="EMBL/GenBank/DDBJ databases">
        <title>Genomes From Bacteria Associated with the Canine Oral Cavity: a Test Case for Automated Genome-Based Taxonomic Assignment.</title>
        <authorList>
            <person name="Coil D.A."/>
            <person name="Jospin G."/>
            <person name="Darling A.E."/>
            <person name="Wallis C."/>
            <person name="Davis I.J."/>
            <person name="Harris S."/>
            <person name="Eisen J.A."/>
            <person name="Holcombe L.J."/>
            <person name="O'Flynn C."/>
        </authorList>
    </citation>
    <scope>NUCLEOTIDE SEQUENCE [LARGE SCALE GENOMIC DNA]</scope>
    <source>
        <strain evidence="2 3">OH770</strain>
    </source>
</reference>
<dbReference type="AlphaFoldDB" id="A0A3P1SGR2"/>
<organism evidence="2 3">
    <name type="scientific">Schaalia canis</name>
    <dbReference type="NCBI Taxonomy" id="100469"/>
    <lineage>
        <taxon>Bacteria</taxon>
        <taxon>Bacillati</taxon>
        <taxon>Actinomycetota</taxon>
        <taxon>Actinomycetes</taxon>
        <taxon>Actinomycetales</taxon>
        <taxon>Actinomycetaceae</taxon>
        <taxon>Schaalia</taxon>
    </lineage>
</organism>
<feature type="domain" description="Sulfatase-modifying factor enzyme-like" evidence="1">
    <location>
        <begin position="52"/>
        <end position="242"/>
    </location>
</feature>
<gene>
    <name evidence="2" type="ORF">EII11_01475</name>
</gene>
<dbReference type="PANTHER" id="PTHR23150:SF19">
    <property type="entry name" value="FORMYLGLYCINE-GENERATING ENZYME"/>
    <property type="match status" value="1"/>
</dbReference>
<accession>A0A3P1SGR2</accession>
<comment type="caution">
    <text evidence="2">The sequence shown here is derived from an EMBL/GenBank/DDBJ whole genome shotgun (WGS) entry which is preliminary data.</text>
</comment>
<dbReference type="InterPro" id="IPR051043">
    <property type="entry name" value="Sulfatase_Mod_Factor_Kinase"/>
</dbReference>
<evidence type="ECO:0000313" key="3">
    <source>
        <dbReference type="Proteomes" id="UP000280444"/>
    </source>
</evidence>
<dbReference type="PANTHER" id="PTHR23150">
    <property type="entry name" value="SULFATASE MODIFYING FACTOR 1, 2"/>
    <property type="match status" value="1"/>
</dbReference>
<dbReference type="InterPro" id="IPR005532">
    <property type="entry name" value="SUMF_dom"/>
</dbReference>
<dbReference type="Proteomes" id="UP000280444">
    <property type="component" value="Unassembled WGS sequence"/>
</dbReference>
<evidence type="ECO:0000259" key="1">
    <source>
        <dbReference type="Pfam" id="PF03781"/>
    </source>
</evidence>
<proteinExistence type="predicted"/>
<dbReference type="SUPFAM" id="SSF56436">
    <property type="entry name" value="C-type lectin-like"/>
    <property type="match status" value="1"/>
</dbReference>
<keyword evidence="3" id="KW-1185">Reference proteome</keyword>
<dbReference type="OrthoDB" id="9768004at2"/>
<dbReference type="EMBL" id="RQZF01000001">
    <property type="protein sequence ID" value="RRC96348.1"/>
    <property type="molecule type" value="Genomic_DNA"/>
</dbReference>
<dbReference type="Pfam" id="PF03781">
    <property type="entry name" value="FGE-sulfatase"/>
    <property type="match status" value="1"/>
</dbReference>
<sequence>MSIVEHVEASMVVVPAGIELVRDFVDPQKWISSNYLMAMPGTHKAKVVRECQIELASFAMLSTPVTNELYCSVMGERASDAATSAPVANISWIDSVIFCNHLSELAGFDPVYVIGDKPDNVDIRAGSRGFRLPTDAEWQFACRGMTTGYRYGDLDEIAWHEDNSDGELHEVAAKLPNQFGLFDMIGNVWEWCFDLYDTDRYGNYRVFRGGSYLSEARACGATSRRKSFPNFAAEDLGFRIVRSIEP</sequence>